<dbReference type="Gene3D" id="2.120.10.10">
    <property type="match status" value="1"/>
</dbReference>
<sequence>MFKPKLMKSLLLFCSLIIVSCKGKMENLPEVIPLEHPAILEQEFIYELEDALTPECHASTVEVSNGVVIASWFGGTEEKNDDVGIWVARKTAGSWSTPTEVANGVQKDGTRYPSWNPVLFKPKDGPLFLFYKVGPNPQEWWGLYMTSTDDGKTWSDPVELPDGILGPIKNQPIQLANGEIISPSSTEDDTDGWRIHLEFSSDNGKTWSKSAALNDGKEFGAIQPVVLNYGNGKLQLLSRTENEVISENWSADYGKTWSAMQAISLPNPNSGIDGVSLQDGRQLLVYNPTGKNWGDRVPLSLALSNDGKNWKRVLDLEPLRENTDKKGEEYSYPTMIQAADGKVHIVYTWNRKTVKYIVLDPQKLN</sequence>
<evidence type="ECO:0000313" key="3">
    <source>
        <dbReference type="Proteomes" id="UP000267585"/>
    </source>
</evidence>
<evidence type="ECO:0000259" key="1">
    <source>
        <dbReference type="Pfam" id="PF13088"/>
    </source>
</evidence>
<comment type="caution">
    <text evidence="2">The sequence shown here is derived from an EMBL/GenBank/DDBJ whole genome shotgun (WGS) entry which is preliminary data.</text>
</comment>
<name>A0A3S0D499_9FLAO</name>
<dbReference type="EMBL" id="RQPJ01000014">
    <property type="protein sequence ID" value="RTE52707.1"/>
    <property type="molecule type" value="Genomic_DNA"/>
</dbReference>
<reference evidence="2 3" key="1">
    <citation type="submission" date="2018-11" db="EMBL/GenBank/DDBJ databases">
        <title>Arenibacter aquaticus sp.nov., a marine bacterium isolated from surface seawater in the South China Sea.</title>
        <authorList>
            <person name="Guo J."/>
            <person name="Sun J."/>
        </authorList>
    </citation>
    <scope>NUCLEOTIDE SEQUENCE [LARGE SCALE GENOMIC DNA]</scope>
    <source>
        <strain evidence="2 3">GUO666</strain>
    </source>
</reference>
<dbReference type="Pfam" id="PF13088">
    <property type="entry name" value="BNR_2"/>
    <property type="match status" value="1"/>
</dbReference>
<dbReference type="PROSITE" id="PS51257">
    <property type="entry name" value="PROKAR_LIPOPROTEIN"/>
    <property type="match status" value="1"/>
</dbReference>
<dbReference type="OrthoDB" id="41724at2"/>
<dbReference type="AlphaFoldDB" id="A0A3S0D499"/>
<feature type="domain" description="Sialidase" evidence="1">
    <location>
        <begin position="69"/>
        <end position="345"/>
    </location>
</feature>
<dbReference type="PANTHER" id="PTHR43752:SF2">
    <property type="entry name" value="BNR_ASP-BOX REPEAT FAMILY PROTEIN"/>
    <property type="match status" value="1"/>
</dbReference>
<dbReference type="Proteomes" id="UP000267585">
    <property type="component" value="Unassembled WGS sequence"/>
</dbReference>
<evidence type="ECO:0000313" key="2">
    <source>
        <dbReference type="EMBL" id="RTE52707.1"/>
    </source>
</evidence>
<proteinExistence type="predicted"/>
<dbReference type="CDD" id="cd15482">
    <property type="entry name" value="Sialidase_non-viral"/>
    <property type="match status" value="1"/>
</dbReference>
<dbReference type="InterPro" id="IPR036278">
    <property type="entry name" value="Sialidase_sf"/>
</dbReference>
<dbReference type="SUPFAM" id="SSF50939">
    <property type="entry name" value="Sialidases"/>
    <property type="match status" value="1"/>
</dbReference>
<accession>A0A3S0D499</accession>
<organism evidence="2 3">
    <name type="scientific">Arenibacter aquaticus</name>
    <dbReference type="NCBI Taxonomy" id="2489054"/>
    <lineage>
        <taxon>Bacteria</taxon>
        <taxon>Pseudomonadati</taxon>
        <taxon>Bacteroidota</taxon>
        <taxon>Flavobacteriia</taxon>
        <taxon>Flavobacteriales</taxon>
        <taxon>Flavobacteriaceae</taxon>
        <taxon>Arenibacter</taxon>
    </lineage>
</organism>
<dbReference type="InterPro" id="IPR011040">
    <property type="entry name" value="Sialidase"/>
</dbReference>
<dbReference type="PANTHER" id="PTHR43752">
    <property type="entry name" value="BNR/ASP-BOX REPEAT FAMILY PROTEIN"/>
    <property type="match status" value="1"/>
</dbReference>
<keyword evidence="3" id="KW-1185">Reference proteome</keyword>
<protein>
    <submittedName>
        <fullName evidence="2">Sialidase</fullName>
    </submittedName>
</protein>
<gene>
    <name evidence="2" type="ORF">EHW67_13600</name>
</gene>